<dbReference type="Proteomes" id="UP001165679">
    <property type="component" value="Unassembled WGS sequence"/>
</dbReference>
<dbReference type="Gene3D" id="3.40.190.10">
    <property type="entry name" value="Periplasmic binding protein-like II"/>
    <property type="match status" value="2"/>
</dbReference>
<feature type="binding site" evidence="3">
    <location>
        <position position="45"/>
    </location>
    <ligand>
        <name>Fe cation</name>
        <dbReference type="ChEBI" id="CHEBI:24875"/>
    </ligand>
</feature>
<protein>
    <submittedName>
        <fullName evidence="5">Extracellular solute-binding protein</fullName>
    </submittedName>
</protein>
<dbReference type="PANTHER" id="PTHR30006">
    <property type="entry name" value="THIAMINE-BINDING PERIPLASMIC PROTEIN-RELATED"/>
    <property type="match status" value="1"/>
</dbReference>
<dbReference type="SUPFAM" id="SSF53850">
    <property type="entry name" value="Periplasmic binding protein-like II"/>
    <property type="match status" value="1"/>
</dbReference>
<gene>
    <name evidence="5" type="ORF">OL599_01280</name>
</gene>
<feature type="binding site" evidence="3">
    <location>
        <position position="229"/>
    </location>
    <ligand>
        <name>Fe cation</name>
        <dbReference type="ChEBI" id="CHEBI:24875"/>
    </ligand>
</feature>
<dbReference type="GO" id="GO:0046872">
    <property type="term" value="F:metal ion binding"/>
    <property type="evidence" value="ECO:0007669"/>
    <property type="project" value="UniProtKB-KW"/>
</dbReference>
<reference evidence="5" key="1">
    <citation type="submission" date="2022-09" db="EMBL/GenBank/DDBJ databases">
        <title>Rhodovastum sp. nov. RN2-1 isolated from soil in Seongnam, South Korea.</title>
        <authorList>
            <person name="Le N.T."/>
        </authorList>
    </citation>
    <scope>NUCLEOTIDE SEQUENCE</scope>
    <source>
        <strain evidence="5">RN2-1</strain>
    </source>
</reference>
<keyword evidence="2 4" id="KW-0732">Signal</keyword>
<keyword evidence="6" id="KW-1185">Reference proteome</keyword>
<feature type="chain" id="PRO_5041232731" evidence="4">
    <location>
        <begin position="25"/>
        <end position="342"/>
    </location>
</feature>
<evidence type="ECO:0000256" key="2">
    <source>
        <dbReference type="ARBA" id="ARBA00022729"/>
    </source>
</evidence>
<evidence type="ECO:0000313" key="6">
    <source>
        <dbReference type="Proteomes" id="UP001165679"/>
    </source>
</evidence>
<dbReference type="PANTHER" id="PTHR30006:SF15">
    <property type="entry name" value="IRON-UTILIZATION PERIPLASMIC PROTEIN"/>
    <property type="match status" value="1"/>
</dbReference>
<dbReference type="InterPro" id="IPR026045">
    <property type="entry name" value="Ferric-bd"/>
</dbReference>
<evidence type="ECO:0000256" key="4">
    <source>
        <dbReference type="SAM" id="SignalP"/>
    </source>
</evidence>
<name>A0AA41YHY7_9PROT</name>
<dbReference type="PIRSF" id="PIRSF002825">
    <property type="entry name" value="CfbpA"/>
    <property type="match status" value="1"/>
</dbReference>
<feature type="signal peptide" evidence="4">
    <location>
        <begin position="1"/>
        <end position="24"/>
    </location>
</feature>
<dbReference type="EMBL" id="JAPDNT010000001">
    <property type="protein sequence ID" value="MCW3473199.1"/>
    <property type="molecule type" value="Genomic_DNA"/>
</dbReference>
<keyword evidence="3" id="KW-0408">Iron</keyword>
<evidence type="ECO:0000256" key="1">
    <source>
        <dbReference type="ARBA" id="ARBA00008520"/>
    </source>
</evidence>
<keyword evidence="3" id="KW-0479">Metal-binding</keyword>
<dbReference type="Pfam" id="PF13416">
    <property type="entry name" value="SBP_bac_8"/>
    <property type="match status" value="1"/>
</dbReference>
<dbReference type="GO" id="GO:0030288">
    <property type="term" value="C:outer membrane-bounded periplasmic space"/>
    <property type="evidence" value="ECO:0007669"/>
    <property type="project" value="TreeGrafter"/>
</dbReference>
<proteinExistence type="inferred from homology"/>
<comment type="caution">
    <text evidence="5">The sequence shown here is derived from an EMBL/GenBank/DDBJ whole genome shotgun (WGS) entry which is preliminary data.</text>
</comment>
<dbReference type="RefSeq" id="WP_264711779.1">
    <property type="nucleotide sequence ID" value="NZ_JAPDNT010000001.1"/>
</dbReference>
<comment type="similarity">
    <text evidence="1">Belongs to the bacterial solute-binding protein 1 family.</text>
</comment>
<evidence type="ECO:0000256" key="3">
    <source>
        <dbReference type="PIRSR" id="PIRSR002825-1"/>
    </source>
</evidence>
<dbReference type="AlphaFoldDB" id="A0AA41YHY7"/>
<organism evidence="5 6">
    <name type="scientific">Limobrevibacterium gyesilva</name>
    <dbReference type="NCBI Taxonomy" id="2991712"/>
    <lineage>
        <taxon>Bacteria</taxon>
        <taxon>Pseudomonadati</taxon>
        <taxon>Pseudomonadota</taxon>
        <taxon>Alphaproteobacteria</taxon>
        <taxon>Acetobacterales</taxon>
        <taxon>Acetobacteraceae</taxon>
        <taxon>Limobrevibacterium</taxon>
    </lineage>
</organism>
<feature type="binding site" evidence="3">
    <location>
        <position position="228"/>
    </location>
    <ligand>
        <name>Fe cation</name>
        <dbReference type="ChEBI" id="CHEBI:24875"/>
    </ligand>
</feature>
<sequence length="342" mass="36161">MTLMNRRALVRTGLGMCGAALAFAAKPGEAVAADQEALVLYSGQHRQTTEALVAAFTKATGIKVTVRNGESPQLAGQLLEEGERSPADLFYSETSPPIAALEAKGMLAPIEAGTLQQIPAAYSARTGTWVGSTVRCRIVAYNKKMVAPDQLPASVLDCATSAWQGRVAYVPKDGFQEQVMAIAHVKGRDAALAWLKGLKQYARAYNSNSAAMRAVEAGEIATALTNHYYWYSLAREAGADRLNSALHYVARQDVGALRTVSAAGILKTTKKAAITQRFLAFMVSEDGQRAIAGSVAEYPVRPGVASPFPLRPLEDFAGAPVTAADIGSAADAYALQREAGIA</sequence>
<dbReference type="InterPro" id="IPR006311">
    <property type="entry name" value="TAT_signal"/>
</dbReference>
<dbReference type="InterPro" id="IPR006059">
    <property type="entry name" value="SBP"/>
</dbReference>
<evidence type="ECO:0000313" key="5">
    <source>
        <dbReference type="EMBL" id="MCW3473199.1"/>
    </source>
</evidence>
<accession>A0AA41YHY7</accession>
<feature type="binding site" evidence="3">
    <location>
        <position position="93"/>
    </location>
    <ligand>
        <name>Fe cation</name>
        <dbReference type="ChEBI" id="CHEBI:24875"/>
    </ligand>
</feature>
<reference evidence="5" key="2">
    <citation type="submission" date="2022-10" db="EMBL/GenBank/DDBJ databases">
        <authorList>
            <person name="Trinh H.N."/>
        </authorList>
    </citation>
    <scope>NUCLEOTIDE SEQUENCE</scope>
    <source>
        <strain evidence="5">RN2-1</strain>
    </source>
</reference>
<dbReference type="PROSITE" id="PS51318">
    <property type="entry name" value="TAT"/>
    <property type="match status" value="1"/>
</dbReference>